<keyword evidence="1" id="KW-0812">Transmembrane</keyword>
<gene>
    <name evidence="2" type="ORF">HMPREF9488_02963</name>
</gene>
<dbReference type="GeneID" id="78230397"/>
<dbReference type="Pfam" id="PF07009">
    <property type="entry name" value="NusG_II"/>
    <property type="match status" value="1"/>
</dbReference>
<dbReference type="eggNOG" id="COG5341">
    <property type="taxonomic scope" value="Bacteria"/>
</dbReference>
<dbReference type="Proteomes" id="UP000003157">
    <property type="component" value="Unassembled WGS sequence"/>
</dbReference>
<sequence>MKKKDIILIIGLLVVIGIGYFIFEMMQGEKDVIEIYYHNEVIEKIDISIDKTYTFDGDYGKFSLEVKDKKYHAVNVECPNHDCEKVGWVSEGSSRSIVCIPNDIYVIQAGTEEQFE</sequence>
<feature type="transmembrane region" description="Helical" evidence="1">
    <location>
        <begin position="6"/>
        <end position="23"/>
    </location>
</feature>
<dbReference type="InterPro" id="IPR038690">
    <property type="entry name" value="NusG_2_sf"/>
</dbReference>
<name>E7GDX0_9FIRM</name>
<protein>
    <submittedName>
        <fullName evidence="2">Uncharacterized protein</fullName>
    </submittedName>
</protein>
<dbReference type="EMBL" id="ADKX01000043">
    <property type="protein sequence ID" value="EFW03773.1"/>
    <property type="molecule type" value="Genomic_DNA"/>
</dbReference>
<evidence type="ECO:0000313" key="3">
    <source>
        <dbReference type="Proteomes" id="UP000003157"/>
    </source>
</evidence>
<accession>E7GDX0</accession>
<dbReference type="HOGENOM" id="CLU_130936_0_1_9"/>
<evidence type="ECO:0000313" key="2">
    <source>
        <dbReference type="EMBL" id="EFW03773.1"/>
    </source>
</evidence>
<dbReference type="OrthoDB" id="47603at2"/>
<keyword evidence="1" id="KW-0472">Membrane</keyword>
<reference evidence="2 3" key="1">
    <citation type="submission" date="2010-12" db="EMBL/GenBank/DDBJ databases">
        <title>The Genome Sequence of Coprobacillus sp. strain 29_1.</title>
        <authorList>
            <consortium name="The Broad Institute Genome Sequencing Platform"/>
            <person name="Earl A."/>
            <person name="Ward D."/>
            <person name="Feldgarden M."/>
            <person name="Gevers D."/>
            <person name="Daigneault M."/>
            <person name="Sibley C.D."/>
            <person name="White A."/>
            <person name="Strauss J."/>
            <person name="Allen-Vercoe E."/>
            <person name="Young S.K."/>
            <person name="Zeng Q."/>
            <person name="Gargeya S."/>
            <person name="Fitzgerald M."/>
            <person name="Haas B."/>
            <person name="Abouelleil A."/>
            <person name="Alvarado L."/>
            <person name="Arachchi H.M."/>
            <person name="Berlin A."/>
            <person name="Brown A."/>
            <person name="Chapman S.B."/>
            <person name="Chen Z."/>
            <person name="Dunbar C."/>
            <person name="Freedman E."/>
            <person name="Gearin G."/>
            <person name="Gellesch M."/>
            <person name="Goldberg J."/>
            <person name="Griggs A."/>
            <person name="Gujja S."/>
            <person name="Heilman E."/>
            <person name="Heiman D."/>
            <person name="Howarth C."/>
            <person name="Larson L."/>
            <person name="Lui A."/>
            <person name="MacDonald P.J.P."/>
            <person name="Mehta T."/>
            <person name="Montmayeur A."/>
            <person name="Murphy C."/>
            <person name="Neiman D."/>
            <person name="Pearson M."/>
            <person name="Priest M."/>
            <person name="Roberts A."/>
            <person name="Saif S."/>
            <person name="Shea T."/>
            <person name="Shenoy N."/>
            <person name="Sisk P."/>
            <person name="Stolte C."/>
            <person name="Sykes S."/>
            <person name="White J."/>
            <person name="Yandava C."/>
            <person name="Nusbaum C."/>
            <person name="Birren B."/>
        </authorList>
    </citation>
    <scope>NUCLEOTIDE SEQUENCE [LARGE SCALE GENOMIC DNA]</scope>
    <source>
        <strain evidence="2 3">29_1</strain>
    </source>
</reference>
<evidence type="ECO:0000256" key="1">
    <source>
        <dbReference type="SAM" id="Phobius"/>
    </source>
</evidence>
<proteinExistence type="predicted"/>
<dbReference type="CDD" id="cd09910">
    <property type="entry name" value="NGN-insert_like"/>
    <property type="match status" value="1"/>
</dbReference>
<keyword evidence="3" id="KW-1185">Reference proteome</keyword>
<keyword evidence="1" id="KW-1133">Transmembrane helix</keyword>
<comment type="caution">
    <text evidence="2">The sequence shown here is derived from an EMBL/GenBank/DDBJ whole genome shotgun (WGS) entry which is preliminary data.</text>
</comment>
<organism evidence="2 3">
    <name type="scientific">Coprobacillus cateniformis</name>
    <dbReference type="NCBI Taxonomy" id="100884"/>
    <lineage>
        <taxon>Bacteria</taxon>
        <taxon>Bacillati</taxon>
        <taxon>Bacillota</taxon>
        <taxon>Erysipelotrichia</taxon>
        <taxon>Erysipelotrichales</taxon>
        <taxon>Coprobacillaceae</taxon>
        <taxon>Coprobacillus</taxon>
    </lineage>
</organism>
<dbReference type="AlphaFoldDB" id="E7GDX0"/>
<dbReference type="Gene3D" id="2.60.320.10">
    <property type="entry name" value="N-utilization substance G protein NusG, insert domain"/>
    <property type="match status" value="1"/>
</dbReference>
<dbReference type="STRING" id="100884.GCA_000269565_02583"/>
<dbReference type="RefSeq" id="WP_008790050.1">
    <property type="nucleotide sequence ID" value="NZ_AKCB01000001.1"/>
</dbReference>